<organism evidence="7 8">
    <name type="scientific">Sandarakinorhabdus fusca</name>
    <dbReference type="NCBI Taxonomy" id="1439888"/>
    <lineage>
        <taxon>Bacteria</taxon>
        <taxon>Pseudomonadati</taxon>
        <taxon>Pseudomonadota</taxon>
        <taxon>Alphaproteobacteria</taxon>
        <taxon>Sphingomonadales</taxon>
        <taxon>Sphingosinicellaceae</taxon>
        <taxon>Sandarakinorhabdus</taxon>
    </lineage>
</organism>
<dbReference type="PANTHER" id="PTHR35901">
    <property type="entry name" value="RIBONUCLEASE VAPC3"/>
    <property type="match status" value="1"/>
</dbReference>
<keyword evidence="2 5" id="KW-0540">Nuclease</keyword>
<name>A0A7C9GPS2_9SPHN</name>
<dbReference type="GO" id="GO:0090729">
    <property type="term" value="F:toxin activity"/>
    <property type="evidence" value="ECO:0007669"/>
    <property type="project" value="UniProtKB-KW"/>
</dbReference>
<keyword evidence="8" id="KW-1185">Reference proteome</keyword>
<dbReference type="GO" id="GO:0016787">
    <property type="term" value="F:hydrolase activity"/>
    <property type="evidence" value="ECO:0007669"/>
    <property type="project" value="UniProtKB-KW"/>
</dbReference>
<evidence type="ECO:0000313" key="7">
    <source>
        <dbReference type="EMBL" id="MQT17812.1"/>
    </source>
</evidence>
<gene>
    <name evidence="5" type="primary">vapC</name>
    <name evidence="7" type="ORF">F3168_11150</name>
</gene>
<keyword evidence="5" id="KW-0460">Magnesium</keyword>
<dbReference type="CDD" id="cd09874">
    <property type="entry name" value="PIN_MT3492-like"/>
    <property type="match status" value="1"/>
</dbReference>
<comment type="caution">
    <text evidence="7">The sequence shown here is derived from an EMBL/GenBank/DDBJ whole genome shotgun (WGS) entry which is preliminary data.</text>
</comment>
<evidence type="ECO:0000256" key="3">
    <source>
        <dbReference type="ARBA" id="ARBA00022723"/>
    </source>
</evidence>
<dbReference type="InterPro" id="IPR022907">
    <property type="entry name" value="VapC_family"/>
</dbReference>
<evidence type="ECO:0000256" key="1">
    <source>
        <dbReference type="ARBA" id="ARBA00022649"/>
    </source>
</evidence>
<protein>
    <recommendedName>
        <fullName evidence="5">Ribonuclease VapC</fullName>
        <shortName evidence="5">RNase VapC</shortName>
        <ecNumber evidence="5">3.1.-.-</ecNumber>
    </recommendedName>
    <alternativeName>
        <fullName evidence="5">Toxin VapC</fullName>
    </alternativeName>
</protein>
<comment type="cofactor">
    <cofactor evidence="5">
        <name>Mg(2+)</name>
        <dbReference type="ChEBI" id="CHEBI:18420"/>
    </cofactor>
</comment>
<comment type="similarity">
    <text evidence="5">Belongs to the PINc/VapC protein family.</text>
</comment>
<feature type="domain" description="PIN" evidence="6">
    <location>
        <begin position="25"/>
        <end position="151"/>
    </location>
</feature>
<dbReference type="Proteomes" id="UP000481327">
    <property type="component" value="Unassembled WGS sequence"/>
</dbReference>
<sequence length="162" mass="17378">MGTAQRDRFGRNPAPDLRRRPLTLYLDASAIVPLFVAEAGTDPVLKVLTDHPDLPLVGDFALGEVASALGRLARIGLISFERASAALAMADNWRLVGTETPAFDPVDIRVAASLVRRFELKLRLPDAIHAATCQRLDATLVTFDRRLADAASALGLAVIVPA</sequence>
<keyword evidence="3 5" id="KW-0479">Metal-binding</keyword>
<dbReference type="SUPFAM" id="SSF88723">
    <property type="entry name" value="PIN domain-like"/>
    <property type="match status" value="1"/>
</dbReference>
<dbReference type="Gene3D" id="3.40.50.1010">
    <property type="entry name" value="5'-nuclease"/>
    <property type="match status" value="1"/>
</dbReference>
<dbReference type="InterPro" id="IPR002716">
    <property type="entry name" value="PIN_dom"/>
</dbReference>
<feature type="binding site" evidence="5">
    <location>
        <position position="126"/>
    </location>
    <ligand>
        <name>Mg(2+)</name>
        <dbReference type="ChEBI" id="CHEBI:18420"/>
    </ligand>
</feature>
<keyword evidence="5" id="KW-0800">Toxin</keyword>
<evidence type="ECO:0000256" key="5">
    <source>
        <dbReference type="HAMAP-Rule" id="MF_00265"/>
    </source>
</evidence>
<feature type="binding site" evidence="5">
    <location>
        <position position="27"/>
    </location>
    <ligand>
        <name>Mg(2+)</name>
        <dbReference type="ChEBI" id="CHEBI:18420"/>
    </ligand>
</feature>
<evidence type="ECO:0000256" key="2">
    <source>
        <dbReference type="ARBA" id="ARBA00022722"/>
    </source>
</evidence>
<dbReference type="AlphaFoldDB" id="A0A7C9GPS2"/>
<comment type="function">
    <text evidence="5">Toxic component of a toxin-antitoxin (TA) system. An RNase.</text>
</comment>
<dbReference type="PANTHER" id="PTHR35901:SF1">
    <property type="entry name" value="EXONUCLEASE VAPC9"/>
    <property type="match status" value="1"/>
</dbReference>
<dbReference type="GO" id="GO:0000287">
    <property type="term" value="F:magnesium ion binding"/>
    <property type="evidence" value="ECO:0007669"/>
    <property type="project" value="UniProtKB-UniRule"/>
</dbReference>
<dbReference type="Pfam" id="PF01850">
    <property type="entry name" value="PIN"/>
    <property type="match status" value="1"/>
</dbReference>
<dbReference type="InterPro" id="IPR029060">
    <property type="entry name" value="PIN-like_dom_sf"/>
</dbReference>
<keyword evidence="4 5" id="KW-0378">Hydrolase</keyword>
<proteinExistence type="inferred from homology"/>
<dbReference type="HAMAP" id="MF_00265">
    <property type="entry name" value="VapC_Nob1"/>
    <property type="match status" value="1"/>
</dbReference>
<evidence type="ECO:0000256" key="4">
    <source>
        <dbReference type="ARBA" id="ARBA00022801"/>
    </source>
</evidence>
<reference evidence="7 8" key="1">
    <citation type="submission" date="2019-09" db="EMBL/GenBank/DDBJ databases">
        <title>Polymorphobacter sp. isolated from a lake in China.</title>
        <authorList>
            <person name="Liu Z."/>
        </authorList>
    </citation>
    <scope>NUCLEOTIDE SEQUENCE [LARGE SCALE GENOMIC DNA]</scope>
    <source>
        <strain evidence="7 8">D40P</strain>
    </source>
</reference>
<dbReference type="EMBL" id="WIOL01000003">
    <property type="protein sequence ID" value="MQT17812.1"/>
    <property type="molecule type" value="Genomic_DNA"/>
</dbReference>
<dbReference type="InterPro" id="IPR051619">
    <property type="entry name" value="TypeII_TA_RNase_PINc/VapC"/>
</dbReference>
<dbReference type="GO" id="GO:0004540">
    <property type="term" value="F:RNA nuclease activity"/>
    <property type="evidence" value="ECO:0007669"/>
    <property type="project" value="InterPro"/>
</dbReference>
<dbReference type="EC" id="3.1.-.-" evidence="5"/>
<accession>A0A7C9GPS2</accession>
<evidence type="ECO:0000313" key="8">
    <source>
        <dbReference type="Proteomes" id="UP000481327"/>
    </source>
</evidence>
<keyword evidence="1 5" id="KW-1277">Toxin-antitoxin system</keyword>
<evidence type="ECO:0000259" key="6">
    <source>
        <dbReference type="Pfam" id="PF01850"/>
    </source>
</evidence>